<evidence type="ECO:0000313" key="3">
    <source>
        <dbReference type="Proteomes" id="UP000829720"/>
    </source>
</evidence>
<organism evidence="2 3">
    <name type="scientific">Albula goreensis</name>
    <dbReference type="NCBI Taxonomy" id="1534307"/>
    <lineage>
        <taxon>Eukaryota</taxon>
        <taxon>Metazoa</taxon>
        <taxon>Chordata</taxon>
        <taxon>Craniata</taxon>
        <taxon>Vertebrata</taxon>
        <taxon>Euteleostomi</taxon>
        <taxon>Actinopterygii</taxon>
        <taxon>Neopterygii</taxon>
        <taxon>Teleostei</taxon>
        <taxon>Albuliformes</taxon>
        <taxon>Albulidae</taxon>
        <taxon>Albula</taxon>
    </lineage>
</organism>
<dbReference type="InterPro" id="IPR037656">
    <property type="entry name" value="DUF5525"/>
</dbReference>
<dbReference type="PANTHER" id="PTHR28422:SF1">
    <property type="entry name" value="SIMILAR TO HUMAN CHROMOSOME 15 OPEN READING FRAME 39"/>
    <property type="match status" value="1"/>
</dbReference>
<accession>A0A8T3E5P3</accession>
<proteinExistence type="predicted"/>
<name>A0A8T3E5P3_9TELE</name>
<feature type="region of interest" description="Disordered" evidence="1">
    <location>
        <begin position="363"/>
        <end position="406"/>
    </location>
</feature>
<dbReference type="EMBL" id="JAERUA010000001">
    <property type="protein sequence ID" value="KAI1904433.1"/>
    <property type="molecule type" value="Genomic_DNA"/>
</dbReference>
<evidence type="ECO:0000256" key="1">
    <source>
        <dbReference type="SAM" id="MobiDB-lite"/>
    </source>
</evidence>
<keyword evidence="3" id="KW-1185">Reference proteome</keyword>
<feature type="compositionally biased region" description="Polar residues" evidence="1">
    <location>
        <begin position="373"/>
        <end position="385"/>
    </location>
</feature>
<reference evidence="2" key="1">
    <citation type="submission" date="2021-01" db="EMBL/GenBank/DDBJ databases">
        <authorList>
            <person name="Zahm M."/>
            <person name="Roques C."/>
            <person name="Cabau C."/>
            <person name="Klopp C."/>
            <person name="Donnadieu C."/>
            <person name="Jouanno E."/>
            <person name="Lampietro C."/>
            <person name="Louis A."/>
            <person name="Herpin A."/>
            <person name="Echchiki A."/>
            <person name="Berthelot C."/>
            <person name="Parey E."/>
            <person name="Roest-Crollius H."/>
            <person name="Braasch I."/>
            <person name="Postlethwait J."/>
            <person name="Bobe J."/>
            <person name="Montfort J."/>
            <person name="Bouchez O."/>
            <person name="Begum T."/>
            <person name="Mejri S."/>
            <person name="Adams A."/>
            <person name="Chen W.-J."/>
            <person name="Guiguen Y."/>
        </authorList>
    </citation>
    <scope>NUCLEOTIDE SEQUENCE</scope>
    <source>
        <tissue evidence="2">Blood</tissue>
    </source>
</reference>
<feature type="region of interest" description="Disordered" evidence="1">
    <location>
        <begin position="842"/>
        <end position="868"/>
    </location>
</feature>
<dbReference type="PANTHER" id="PTHR28422">
    <property type="entry name" value="SIMILAR TO HUMAN CHROMOSOME 15 OPEN READING FRAME 39"/>
    <property type="match status" value="1"/>
</dbReference>
<dbReference type="AlphaFoldDB" id="A0A8T3E5P3"/>
<evidence type="ECO:0000313" key="2">
    <source>
        <dbReference type="EMBL" id="KAI1904433.1"/>
    </source>
</evidence>
<comment type="caution">
    <text evidence="2">The sequence shown here is derived from an EMBL/GenBank/DDBJ whole genome shotgun (WGS) entry which is preliminary data.</text>
</comment>
<feature type="compositionally biased region" description="Polar residues" evidence="1">
    <location>
        <begin position="393"/>
        <end position="402"/>
    </location>
</feature>
<dbReference type="Pfam" id="PF17663">
    <property type="entry name" value="DUF5525"/>
    <property type="match status" value="1"/>
</dbReference>
<sequence length="1072" mass="117869">MMSSKPTPRFMDQVAQGTLPRVERTVGTTLSSELPKSGYPPEDPVNYSGTYFYCLSGAAGTDLSPHWSPPGSSLQKSPIVHPPGTGQPLTNQVTHRPEKTVHCMENSPSSVMQDLAANQKQAYYDTFPGKQSSNVPRIHAPTAVRKLGIGGASISPPRENLAGLAVPKPIYGHNPCCTEHGCTSGACYSMERGMPRLHPNSYDDEWMLHYGPLSLLQRKEREALLQQGLLQLEQSAVQFPLRDTRPEGYRTLRPSGPVRFPPFAEQNYGSFPYTSPTRSPLSPSSDLFHRLQFPSKVYHGLHPPSSCTYEEMQQMALTYPGIQPKIYPDRPPPVPRYTHLPQRPMFYYPQGSIEIENSMPYKGAGKKLPVEPPSSTNKQVPSDSPGSCLRPPLTQTDFSASCPTAPANPSFPRDCDLSPFQVYRTHTGTVGQKRTFAEGPGAPLLVRHTEQPVDYSAQRARMDSPQRRLCKQPLSPGAFHPIQQPLPDYRSSDHMSVAKCKILANHRSEDKQASPKQAVPHCGVGQRQHGAGPGPGPGPAMHASSPCTEVATSEKHRPNANSADHAADLSNMAQVDKSHNIYEVEAPNRLQEKAADQNLIERLQNPPSPPMPVINKVFSLAPYKAYLQASGMLPSQKGLPVGAHCNDNNVKSDTQRHTADPQQDVVEPMHKVTSVVCSQPSPEAGPICMLEPHEIKTENVSLEDTDISVKSDETGCEGGHQSLKEITRTIKEEDTNEVTSSSDSVLDLRVKKGDCDVSASEIQTSTGLSSLEYRVGTPDAIRTMGVLTLNCNNEHSVHMALPPKPVMPPLVPPDKKVFFQHVPPQGVKLSAFKIIVPDVLRPPPQTHQTQALEVPQPTPEPKPAIDSSRQARHRFMEMQQSLFRLISASVAQAPEQELRAWLAKTEPLEPTSPQPKALCVSGLLGTATREAWLRCKDTAAALARVVGQLEDYAVTRQCPFPHVIRAGTLFIPMLVVKECLFPQVSGALIDKVLQEHHVELRPTTLSEERHLMQLQRRACSSKLRRLLSLKHLPEIYPDMLNLFYHACVSKRLDTTSPAGSQKTAQVQCSAPQ</sequence>
<feature type="region of interest" description="Disordered" evidence="1">
    <location>
        <begin position="507"/>
        <end position="547"/>
    </location>
</feature>
<protein>
    <submittedName>
        <fullName evidence="2">Uncharacterized protein</fullName>
    </submittedName>
</protein>
<dbReference type="Proteomes" id="UP000829720">
    <property type="component" value="Unassembled WGS sequence"/>
</dbReference>
<gene>
    <name evidence="2" type="ORF">AGOR_G00005600</name>
</gene>
<dbReference type="OrthoDB" id="9908305at2759"/>